<evidence type="ECO:0000256" key="3">
    <source>
        <dbReference type="ARBA" id="ARBA00022833"/>
    </source>
</evidence>
<dbReference type="AlphaFoldDB" id="A0A8H7TE92"/>
<dbReference type="Pfam" id="PF04828">
    <property type="entry name" value="GFA"/>
    <property type="match status" value="1"/>
</dbReference>
<sequence>MPTKEVTIIGEPKLYEDWDTASGGLLKRYFCGECGSAVYSVTEKEPEVAYIKGGLFAKGVGLPKPAVETFWRRAEKWEVPVEGAQVVE</sequence>
<dbReference type="InterPro" id="IPR011057">
    <property type="entry name" value="Mss4-like_sf"/>
</dbReference>
<evidence type="ECO:0000256" key="1">
    <source>
        <dbReference type="ARBA" id="ARBA00005495"/>
    </source>
</evidence>
<dbReference type="GO" id="GO:0016846">
    <property type="term" value="F:carbon-sulfur lyase activity"/>
    <property type="evidence" value="ECO:0007669"/>
    <property type="project" value="InterPro"/>
</dbReference>
<protein>
    <recommendedName>
        <fullName evidence="4">CENP-V/GFA domain-containing protein</fullName>
    </recommendedName>
</protein>
<reference evidence="5" key="1">
    <citation type="submission" date="2021-02" db="EMBL/GenBank/DDBJ databases">
        <title>Genome sequence Cadophora malorum strain M34.</title>
        <authorList>
            <person name="Stefanovic E."/>
            <person name="Vu D."/>
            <person name="Scully C."/>
            <person name="Dijksterhuis J."/>
            <person name="Roader J."/>
            <person name="Houbraken J."/>
        </authorList>
    </citation>
    <scope>NUCLEOTIDE SEQUENCE</scope>
    <source>
        <strain evidence="5">M34</strain>
    </source>
</reference>
<dbReference type="Proteomes" id="UP000664132">
    <property type="component" value="Unassembled WGS sequence"/>
</dbReference>
<evidence type="ECO:0000259" key="4">
    <source>
        <dbReference type="Pfam" id="PF04828"/>
    </source>
</evidence>
<dbReference type="SUPFAM" id="SSF51316">
    <property type="entry name" value="Mss4-like"/>
    <property type="match status" value="1"/>
</dbReference>
<dbReference type="EMBL" id="JAFJYH010000144">
    <property type="protein sequence ID" value="KAG4417841.1"/>
    <property type="molecule type" value="Genomic_DNA"/>
</dbReference>
<keyword evidence="3" id="KW-0862">Zinc</keyword>
<dbReference type="Gene3D" id="3.90.1590.10">
    <property type="entry name" value="glutathione-dependent formaldehyde- activating enzyme (gfa)"/>
    <property type="match status" value="1"/>
</dbReference>
<evidence type="ECO:0000313" key="6">
    <source>
        <dbReference type="Proteomes" id="UP000664132"/>
    </source>
</evidence>
<evidence type="ECO:0000256" key="2">
    <source>
        <dbReference type="ARBA" id="ARBA00022723"/>
    </source>
</evidence>
<proteinExistence type="inferred from homology"/>
<gene>
    <name evidence="5" type="ORF">IFR04_009049</name>
</gene>
<dbReference type="InterPro" id="IPR006913">
    <property type="entry name" value="CENP-V/GFA"/>
</dbReference>
<organism evidence="5 6">
    <name type="scientific">Cadophora malorum</name>
    <dbReference type="NCBI Taxonomy" id="108018"/>
    <lineage>
        <taxon>Eukaryota</taxon>
        <taxon>Fungi</taxon>
        <taxon>Dikarya</taxon>
        <taxon>Ascomycota</taxon>
        <taxon>Pezizomycotina</taxon>
        <taxon>Leotiomycetes</taxon>
        <taxon>Helotiales</taxon>
        <taxon>Ploettnerulaceae</taxon>
        <taxon>Cadophora</taxon>
    </lineage>
</organism>
<name>A0A8H7TE92_9HELO</name>
<evidence type="ECO:0000313" key="5">
    <source>
        <dbReference type="EMBL" id="KAG4417841.1"/>
    </source>
</evidence>
<dbReference type="GO" id="GO:0046872">
    <property type="term" value="F:metal ion binding"/>
    <property type="evidence" value="ECO:0007669"/>
    <property type="project" value="UniProtKB-KW"/>
</dbReference>
<dbReference type="OrthoDB" id="2212170at2759"/>
<comment type="caution">
    <text evidence="5">The sequence shown here is derived from an EMBL/GenBank/DDBJ whole genome shotgun (WGS) entry which is preliminary data.</text>
</comment>
<feature type="domain" description="CENP-V/GFA" evidence="4">
    <location>
        <begin position="2"/>
        <end position="72"/>
    </location>
</feature>
<keyword evidence="6" id="KW-1185">Reference proteome</keyword>
<comment type="similarity">
    <text evidence="1">Belongs to the Gfa family.</text>
</comment>
<keyword evidence="2" id="KW-0479">Metal-binding</keyword>
<accession>A0A8H7TE92</accession>